<evidence type="ECO:0000256" key="1">
    <source>
        <dbReference type="ARBA" id="ARBA00022801"/>
    </source>
</evidence>
<gene>
    <name evidence="3" type="ORF">ACFQ1M_01475</name>
</gene>
<dbReference type="Proteomes" id="UP001596978">
    <property type="component" value="Unassembled WGS sequence"/>
</dbReference>
<proteinExistence type="predicted"/>
<dbReference type="Gene3D" id="3.90.400.10">
    <property type="entry name" value="Oligo-1,6-glucosidase, Domain 2"/>
    <property type="match status" value="1"/>
</dbReference>
<dbReference type="InterPro" id="IPR013780">
    <property type="entry name" value="Glyco_hydro_b"/>
</dbReference>
<dbReference type="InterPro" id="IPR006047">
    <property type="entry name" value="GH13_cat_dom"/>
</dbReference>
<accession>A0ABW3CSW7</accession>
<evidence type="ECO:0000313" key="4">
    <source>
        <dbReference type="Proteomes" id="UP001596978"/>
    </source>
</evidence>
<dbReference type="RefSeq" id="WP_386402793.1">
    <property type="nucleotide sequence ID" value="NZ_JBHTJH010000002.1"/>
</dbReference>
<dbReference type="InterPro" id="IPR045857">
    <property type="entry name" value="O16G_dom_2"/>
</dbReference>
<protein>
    <submittedName>
        <fullName evidence="3">Alpha-glucosidase</fullName>
    </submittedName>
</protein>
<dbReference type="Pfam" id="PF00128">
    <property type="entry name" value="Alpha-amylase"/>
    <property type="match status" value="1"/>
</dbReference>
<sequence>MSSTSQEITDRKWWKEGIVYQIYPRSFQDTSGNGIGDLRGIIQRLDYIASLGVDIIWLNPVYASPNDDNGYDISDYRSIMDEFGTMEDFNVMLKGMHDRGLKLVMDLVVNHSSDEHHWFKEARKSRENPYHHYYHWWPAEKGTPPKRWSYFDVEHDAWNYEKNTNAYYLHYFSEKQPDLNWENPKLRQEVYDMMRFWFEKGVDGFRMDVISFLSKDPSFPGLPEDSVPDDFISVYANGPRLHEYLNEMNREVLSDFDVMTVGEAPGVTIDQALDFVDDDRKELNMFFHFDLMALDRFPGEVFKMNPDGWELSAFKKIFSDWDAAFSKKGWGSIYLSNHDFPRSVSRWGNDSDAHWKNAATMLHTFLLTMRGTPYFYYGDEIGMTNIRFDTIEEYRDINTINKYKQIKAANGDLQAFLDDQKDASRDNARTPMQWDTSVNAGFTTGTSWISINNNYKDRISVAVQEIEEHSVLNYFRKMIKVRKSNLTLIYGTYQLLNVSNENIYAYTRSLDKERFLILLSFSTSTEHFSLPKEINYNYAKKIISNDLIADDKTYKEFMLKPYQAIVYQLL</sequence>
<dbReference type="SUPFAM" id="SSF51011">
    <property type="entry name" value="Glycosyl hydrolase domain"/>
    <property type="match status" value="1"/>
</dbReference>
<keyword evidence="1" id="KW-0378">Hydrolase</keyword>
<evidence type="ECO:0000313" key="3">
    <source>
        <dbReference type="EMBL" id="MFD0860863.1"/>
    </source>
</evidence>
<dbReference type="EMBL" id="JBHTJH010000002">
    <property type="protein sequence ID" value="MFD0860863.1"/>
    <property type="molecule type" value="Genomic_DNA"/>
</dbReference>
<dbReference type="InterPro" id="IPR017853">
    <property type="entry name" value="GH"/>
</dbReference>
<comment type="caution">
    <text evidence="3">The sequence shown here is derived from an EMBL/GenBank/DDBJ whole genome shotgun (WGS) entry which is preliminary data.</text>
</comment>
<dbReference type="Gene3D" id="3.20.20.80">
    <property type="entry name" value="Glycosidases"/>
    <property type="match status" value="1"/>
</dbReference>
<evidence type="ECO:0000259" key="2">
    <source>
        <dbReference type="SMART" id="SM00642"/>
    </source>
</evidence>
<dbReference type="SMART" id="SM00642">
    <property type="entry name" value="Aamy"/>
    <property type="match status" value="1"/>
</dbReference>
<dbReference type="SUPFAM" id="SSF51445">
    <property type="entry name" value="(Trans)glycosidases"/>
    <property type="match status" value="1"/>
</dbReference>
<reference evidence="4" key="1">
    <citation type="journal article" date="2019" name="Int. J. Syst. Evol. Microbiol.">
        <title>The Global Catalogue of Microorganisms (GCM) 10K type strain sequencing project: providing services to taxonomists for standard genome sequencing and annotation.</title>
        <authorList>
            <consortium name="The Broad Institute Genomics Platform"/>
            <consortium name="The Broad Institute Genome Sequencing Center for Infectious Disease"/>
            <person name="Wu L."/>
            <person name="Ma J."/>
        </authorList>
    </citation>
    <scope>NUCLEOTIDE SEQUENCE [LARGE SCALE GENOMIC DNA]</scope>
    <source>
        <strain evidence="4">CCUG 62952</strain>
    </source>
</reference>
<name>A0ABW3CSW7_9FLAO</name>
<keyword evidence="4" id="KW-1185">Reference proteome</keyword>
<dbReference type="PANTHER" id="PTHR10357">
    <property type="entry name" value="ALPHA-AMYLASE FAMILY MEMBER"/>
    <property type="match status" value="1"/>
</dbReference>
<organism evidence="3 4">
    <name type="scientific">Sungkyunkwania multivorans</name>
    <dbReference type="NCBI Taxonomy" id="1173618"/>
    <lineage>
        <taxon>Bacteria</taxon>
        <taxon>Pseudomonadati</taxon>
        <taxon>Bacteroidota</taxon>
        <taxon>Flavobacteriia</taxon>
        <taxon>Flavobacteriales</taxon>
        <taxon>Flavobacteriaceae</taxon>
        <taxon>Sungkyunkwania</taxon>
    </lineage>
</organism>
<dbReference type="CDD" id="cd11333">
    <property type="entry name" value="AmyAc_SI_OligoGlu_DGase"/>
    <property type="match status" value="1"/>
</dbReference>
<feature type="domain" description="Glycosyl hydrolase family 13 catalytic" evidence="2">
    <location>
        <begin position="21"/>
        <end position="429"/>
    </location>
</feature>
<dbReference type="PANTHER" id="PTHR10357:SF184">
    <property type="entry name" value="OLIGO-1,6-GLUCOSIDASE 1"/>
    <property type="match status" value="1"/>
</dbReference>
<dbReference type="Gene3D" id="2.60.40.1180">
    <property type="entry name" value="Golgi alpha-mannosidase II"/>
    <property type="match status" value="1"/>
</dbReference>